<gene>
    <name evidence="3" type="ORF">DIURU_001767</name>
</gene>
<dbReference type="EMBL" id="SWFT01000051">
    <property type="protein sequence ID" value="KAA8904931.1"/>
    <property type="molecule type" value="Genomic_DNA"/>
</dbReference>
<accession>A0A642UXT9</accession>
<reference evidence="3 4" key="1">
    <citation type="submission" date="2019-07" db="EMBL/GenBank/DDBJ databases">
        <title>Genome assembly of two rare yeast pathogens: Diutina rugosa and Trichomonascus ciferrii.</title>
        <authorList>
            <person name="Mixao V."/>
            <person name="Saus E."/>
            <person name="Hansen A."/>
            <person name="Lass-Flor C."/>
            <person name="Gabaldon T."/>
        </authorList>
    </citation>
    <scope>NUCLEOTIDE SEQUENCE [LARGE SCALE GENOMIC DNA]</scope>
    <source>
        <strain evidence="3 4">CBS 613</strain>
    </source>
</reference>
<evidence type="ECO:0000256" key="1">
    <source>
        <dbReference type="SAM" id="MobiDB-lite"/>
    </source>
</evidence>
<evidence type="ECO:0000313" key="4">
    <source>
        <dbReference type="Proteomes" id="UP000449547"/>
    </source>
</evidence>
<sequence>MKFATSVFTLALLLVFTRTVHAFFEAAALQLFILIEAAVFLIIYTGEIPAPPSFLRQPTLPPPVSETLRIEGVTLQVADSSAELSLVVHAELSAPTSIVATPSAPTSIVAAPSAPEMSLASPAQSSSSTIDHPTPSISSTIVSSLQSVFELFTPPILFAKASHRIFKLYVPPILSTIVSSLQSIFELFTPPIFFTIASSLQSGFKFLSPSVLFGFVPSLPFLRVFSAVKELCTSVSVRLATLPWNSLFQGLTFCALVYQTHLITKINVLLTLIEQELRRVREDDNDAGDLPNFFPEREPFVATDVIRAMEHAAAREPHPQATYTAITASEARTLNPRTGTGHPSPGTSNSRPVAGSSAVAATGQRKLDPGAGTGRTSLEIPRFRPVGGSSADTASVARTLNPGAGTGHPSPGTSNSRPVAGSSAVAATGQRKLDPGAGTGRTSLETTRFRPVGGSRADTASEARNLNPGAGTGPTRPGTSNSRTDGGNMAAPENGEGFPWQEPETLAETRMAIRVANDWLQANQN</sequence>
<feature type="region of interest" description="Disordered" evidence="1">
    <location>
        <begin position="330"/>
        <end position="500"/>
    </location>
</feature>
<dbReference type="AlphaFoldDB" id="A0A642UXT9"/>
<feature type="chain" id="PRO_5024817803" evidence="2">
    <location>
        <begin position="23"/>
        <end position="525"/>
    </location>
</feature>
<evidence type="ECO:0000256" key="2">
    <source>
        <dbReference type="SAM" id="SignalP"/>
    </source>
</evidence>
<keyword evidence="4" id="KW-1185">Reference proteome</keyword>
<dbReference type="VEuPathDB" id="FungiDB:DIURU_001767"/>
<name>A0A642UXT9_DIURU</name>
<proteinExistence type="predicted"/>
<keyword evidence="2" id="KW-0732">Signal</keyword>
<dbReference type="GeneID" id="54780420"/>
<evidence type="ECO:0000313" key="3">
    <source>
        <dbReference type="EMBL" id="KAA8904931.1"/>
    </source>
</evidence>
<protein>
    <submittedName>
        <fullName evidence="3">Uncharacterized protein</fullName>
    </submittedName>
</protein>
<dbReference type="RefSeq" id="XP_034013446.1">
    <property type="nucleotide sequence ID" value="XM_034154346.1"/>
</dbReference>
<feature type="signal peptide" evidence="2">
    <location>
        <begin position="1"/>
        <end position="22"/>
    </location>
</feature>
<dbReference type="Proteomes" id="UP000449547">
    <property type="component" value="Unassembled WGS sequence"/>
</dbReference>
<comment type="caution">
    <text evidence="3">The sequence shown here is derived from an EMBL/GenBank/DDBJ whole genome shotgun (WGS) entry which is preliminary data.</text>
</comment>
<organism evidence="3 4">
    <name type="scientific">Diutina rugosa</name>
    <name type="common">Yeast</name>
    <name type="synonym">Candida rugosa</name>
    <dbReference type="NCBI Taxonomy" id="5481"/>
    <lineage>
        <taxon>Eukaryota</taxon>
        <taxon>Fungi</taxon>
        <taxon>Dikarya</taxon>
        <taxon>Ascomycota</taxon>
        <taxon>Saccharomycotina</taxon>
        <taxon>Pichiomycetes</taxon>
        <taxon>Debaryomycetaceae</taxon>
        <taxon>Diutina</taxon>
    </lineage>
</organism>